<dbReference type="SUPFAM" id="SSF48452">
    <property type="entry name" value="TPR-like"/>
    <property type="match status" value="3"/>
</dbReference>
<dbReference type="Pfam" id="PF13424">
    <property type="entry name" value="TPR_12"/>
    <property type="match status" value="1"/>
</dbReference>
<dbReference type="AlphaFoldDB" id="A0A402ASY0"/>
<dbReference type="Pfam" id="PF25873">
    <property type="entry name" value="WHD_MalT"/>
    <property type="match status" value="1"/>
</dbReference>
<dbReference type="InterPro" id="IPR019734">
    <property type="entry name" value="TPR_rpt"/>
</dbReference>
<dbReference type="PANTHER" id="PTHR35807:SF2">
    <property type="entry name" value="TRANSCRIPTIONAL ACTIVATOR DOMAIN"/>
    <property type="match status" value="1"/>
</dbReference>
<feature type="domain" description="Bacterial transcriptional activator" evidence="1">
    <location>
        <begin position="963"/>
        <end position="1107"/>
    </location>
</feature>
<protein>
    <recommendedName>
        <fullName evidence="1">Bacterial transcriptional activator domain-containing protein</fullName>
    </recommendedName>
</protein>
<dbReference type="InterPro" id="IPR016032">
    <property type="entry name" value="Sig_transdc_resp-reg_C-effctor"/>
</dbReference>
<dbReference type="InterPro" id="IPR027417">
    <property type="entry name" value="P-loop_NTPase"/>
</dbReference>
<comment type="caution">
    <text evidence="2">The sequence shown here is derived from an EMBL/GenBank/DDBJ whole genome shotgun (WGS) entry which is preliminary data.</text>
</comment>
<proteinExistence type="predicted"/>
<dbReference type="Gene3D" id="3.40.50.300">
    <property type="entry name" value="P-loop containing nucleotide triphosphate hydrolases"/>
    <property type="match status" value="1"/>
</dbReference>
<dbReference type="SUPFAM" id="SSF46894">
    <property type="entry name" value="C-terminal effector domain of the bipartite response regulators"/>
    <property type="match status" value="1"/>
</dbReference>
<dbReference type="InterPro" id="IPR036388">
    <property type="entry name" value="WH-like_DNA-bd_sf"/>
</dbReference>
<name>A0A402ASY0_9CHLR</name>
<accession>A0A402ASY0</accession>
<dbReference type="SMART" id="SM01043">
    <property type="entry name" value="BTAD"/>
    <property type="match status" value="1"/>
</dbReference>
<gene>
    <name evidence="2" type="ORF">KDK_60070</name>
</gene>
<dbReference type="PANTHER" id="PTHR35807">
    <property type="entry name" value="TRANSCRIPTIONAL REGULATOR REDD-RELATED"/>
    <property type="match status" value="1"/>
</dbReference>
<dbReference type="InterPro" id="IPR005158">
    <property type="entry name" value="BTAD"/>
</dbReference>
<dbReference type="InterPro" id="IPR059106">
    <property type="entry name" value="WHD_MalT"/>
</dbReference>
<sequence length="1110" mass="126848">MSVSEQGLIRRRRKIIPPTLPRIVHRQSLVTELQQALEGTTSTSMGCKLVLLCAPAGYGKTTLLADFARQCSLTCCWYFLDHTDTDKTTFLRTLFESIRMHFSGFGNGLEQVLENAIAAETSNQASTAHYEAVIDALTYAMETEVTGRIALVLCNYHEIQINPFIHTLANRLLTTLPANCALIIESRTIPRFPLMTLMMQRQVFALGVSKLRFSKQDIQDLAQLQQVPLSKQEVQSLTDSFGGWIAGILLGTRLGQTQLLNFSQKSHTTQEPNVLEIDEYQQSLFEYVAQEVFQAEPEVYTFLKEASTLQYMTPSLCNQLLDRTDSAIHLHYLEQHGLFVTCQEHGPKQEASYAIHPIIGALFHVELRRHTPERFRELHRRAAALFLDLHEYEQAIFHAQEAGDVDLEADLIITVSSELLSLGQRETLVQWIDTLPPEVWNRHPQILLIRANLYLLLGEHLPVPPLLHRVETIIKEQPTFIHPDDVPAFLAELANLESKVLFLRGEYEQARSLSKKIFDYVPVNDVSLRAAAHLRLAVCTNLLGDLTTGIAEFQNALQLWGRNTANRETANIHSALMSAYSLSGNSTLAEYHLYQANRILNHINDPWCKVEHLIRVGLHLWREGKYVEAESVSQEALSLARDLHFLRGEGFALVMLGTIYDDQDRHRQALEVSEEGLAIALQVQEADLIHTALRGVAFAYLFSKDTQTALTFVARMEQLHPKGENEVLMELTRGTILLYQGKYERAWSCLNAVEKVLASTNNKIRHLQALLRVAACMSSLDQRERVVQAIMQITELLTHYSYEQCTHLELRRLPALMKEVQSLEEAAPLRSLLKIKEPDQLAGKYASRIAVVSPTHPGLADLPSMKIYALGEPVVLLNEKPVTRWRMARSMELFFLLLDKSKTPLRKEQLITALWSNVDEQTDHTWRSTLYYLRKVVGECCIIKQGNRYELELSALYGEQVWYDVAIFANLKTQAQQAASMGNNEKAYATFLKMIELYRGDYVQSFYNDWCTFRRAELRRDYLDARHQLAVLAWEQECFEEAATHWQHMLVIDNCLEEAHYGLMRSYLRRNKRSLALRQYQQCVHMLQNELGIAPGKAIQGLYQHMIRQK</sequence>
<dbReference type="SUPFAM" id="SSF52540">
    <property type="entry name" value="P-loop containing nucleoside triphosphate hydrolases"/>
    <property type="match status" value="1"/>
</dbReference>
<organism evidence="2 3">
    <name type="scientific">Dictyobacter kobayashii</name>
    <dbReference type="NCBI Taxonomy" id="2014872"/>
    <lineage>
        <taxon>Bacteria</taxon>
        <taxon>Bacillati</taxon>
        <taxon>Chloroflexota</taxon>
        <taxon>Ktedonobacteria</taxon>
        <taxon>Ktedonobacterales</taxon>
        <taxon>Dictyobacteraceae</taxon>
        <taxon>Dictyobacter</taxon>
    </lineage>
</organism>
<dbReference type="GO" id="GO:0006355">
    <property type="term" value="P:regulation of DNA-templated transcription"/>
    <property type="evidence" value="ECO:0007669"/>
    <property type="project" value="InterPro"/>
</dbReference>
<dbReference type="RefSeq" id="WP_126554806.1">
    <property type="nucleotide sequence ID" value="NZ_BIFS01000002.1"/>
</dbReference>
<dbReference type="InterPro" id="IPR051677">
    <property type="entry name" value="AfsR-DnrI-RedD_regulator"/>
</dbReference>
<evidence type="ECO:0000313" key="2">
    <source>
        <dbReference type="EMBL" id="GCE22207.1"/>
    </source>
</evidence>
<evidence type="ECO:0000259" key="1">
    <source>
        <dbReference type="SMART" id="SM01043"/>
    </source>
</evidence>
<keyword evidence="3" id="KW-1185">Reference proteome</keyword>
<dbReference type="SMART" id="SM00028">
    <property type="entry name" value="TPR"/>
    <property type="match status" value="4"/>
</dbReference>
<dbReference type="Pfam" id="PF03704">
    <property type="entry name" value="BTAD"/>
    <property type="match status" value="1"/>
</dbReference>
<dbReference type="InterPro" id="IPR011990">
    <property type="entry name" value="TPR-like_helical_dom_sf"/>
</dbReference>
<dbReference type="Gene3D" id="1.25.40.10">
    <property type="entry name" value="Tetratricopeptide repeat domain"/>
    <property type="match status" value="3"/>
</dbReference>
<dbReference type="Gene3D" id="1.10.10.10">
    <property type="entry name" value="Winged helix-like DNA-binding domain superfamily/Winged helix DNA-binding domain"/>
    <property type="match status" value="1"/>
</dbReference>
<evidence type="ECO:0000313" key="3">
    <source>
        <dbReference type="Proteomes" id="UP000287188"/>
    </source>
</evidence>
<dbReference type="OrthoDB" id="134937at2"/>
<dbReference type="EMBL" id="BIFS01000002">
    <property type="protein sequence ID" value="GCE22207.1"/>
    <property type="molecule type" value="Genomic_DNA"/>
</dbReference>
<reference evidence="3" key="1">
    <citation type="submission" date="2018-12" db="EMBL/GenBank/DDBJ databases">
        <title>Tengunoibacter tsumagoiensis gen. nov., sp. nov., Dictyobacter kobayashii sp. nov., D. alpinus sp. nov., and D. joshuensis sp. nov. and description of Dictyobacteraceae fam. nov. within the order Ktedonobacterales isolated from Tengu-no-mugimeshi.</title>
        <authorList>
            <person name="Wang C.M."/>
            <person name="Zheng Y."/>
            <person name="Sakai Y."/>
            <person name="Toyoda A."/>
            <person name="Minakuchi Y."/>
            <person name="Abe K."/>
            <person name="Yokota A."/>
            <person name="Yabe S."/>
        </authorList>
    </citation>
    <scope>NUCLEOTIDE SEQUENCE [LARGE SCALE GENOMIC DNA]</scope>
    <source>
        <strain evidence="3">Uno11</strain>
    </source>
</reference>
<dbReference type="Proteomes" id="UP000287188">
    <property type="component" value="Unassembled WGS sequence"/>
</dbReference>
<dbReference type="GO" id="GO:0003677">
    <property type="term" value="F:DNA binding"/>
    <property type="evidence" value="ECO:0007669"/>
    <property type="project" value="InterPro"/>
</dbReference>